<name>A0A9P4PJ19_9PLEO</name>
<dbReference type="AlphaFoldDB" id="A0A9P4PJ19"/>
<keyword evidence="6" id="KW-1185">Reference proteome</keyword>
<dbReference type="SMART" id="SM00822">
    <property type="entry name" value="PKS_KR"/>
    <property type="match status" value="1"/>
</dbReference>
<dbReference type="SUPFAM" id="SSF51735">
    <property type="entry name" value="NAD(P)-binding Rossmann-fold domains"/>
    <property type="match status" value="1"/>
</dbReference>
<dbReference type="CDD" id="cd05367">
    <property type="entry name" value="SPR-like_SDR_c"/>
    <property type="match status" value="1"/>
</dbReference>
<evidence type="ECO:0000259" key="4">
    <source>
        <dbReference type="SMART" id="SM00822"/>
    </source>
</evidence>
<dbReference type="InterPro" id="IPR036291">
    <property type="entry name" value="NAD(P)-bd_dom_sf"/>
</dbReference>
<dbReference type="OrthoDB" id="153074at2759"/>
<dbReference type="Proteomes" id="UP000799764">
    <property type="component" value="Unassembled WGS sequence"/>
</dbReference>
<evidence type="ECO:0000256" key="1">
    <source>
        <dbReference type="ARBA" id="ARBA00006484"/>
    </source>
</evidence>
<dbReference type="PANTHER" id="PTHR43008:SF8">
    <property type="entry name" value="BENZIL REDUCTASE ((S)-BENZOIN FORMING) IRC24"/>
    <property type="match status" value="1"/>
</dbReference>
<dbReference type="GO" id="GO:0050664">
    <property type="term" value="F:oxidoreductase activity, acting on NAD(P)H, oxygen as acceptor"/>
    <property type="evidence" value="ECO:0007669"/>
    <property type="project" value="TreeGrafter"/>
</dbReference>
<feature type="domain" description="Ketoreductase" evidence="4">
    <location>
        <begin position="7"/>
        <end position="187"/>
    </location>
</feature>
<keyword evidence="2" id="KW-0521">NADP</keyword>
<keyword evidence="3" id="KW-0560">Oxidoreductase</keyword>
<dbReference type="Pfam" id="PF00106">
    <property type="entry name" value="adh_short"/>
    <property type="match status" value="1"/>
</dbReference>
<accession>A0A9P4PJ19</accession>
<dbReference type="EMBL" id="MU001500">
    <property type="protein sequence ID" value="KAF2444867.1"/>
    <property type="molecule type" value="Genomic_DNA"/>
</dbReference>
<dbReference type="FunFam" id="3.40.50.720:FF:000281">
    <property type="entry name" value="Uncharacterized oxidoreductase YIR035C"/>
    <property type="match status" value="1"/>
</dbReference>
<reference evidence="5" key="1">
    <citation type="journal article" date="2020" name="Stud. Mycol.">
        <title>101 Dothideomycetes genomes: a test case for predicting lifestyles and emergence of pathogens.</title>
        <authorList>
            <person name="Haridas S."/>
            <person name="Albert R."/>
            <person name="Binder M."/>
            <person name="Bloem J."/>
            <person name="Labutti K."/>
            <person name="Salamov A."/>
            <person name="Andreopoulos B."/>
            <person name="Baker S."/>
            <person name="Barry K."/>
            <person name="Bills G."/>
            <person name="Bluhm B."/>
            <person name="Cannon C."/>
            <person name="Castanera R."/>
            <person name="Culley D."/>
            <person name="Daum C."/>
            <person name="Ezra D."/>
            <person name="Gonzalez J."/>
            <person name="Henrissat B."/>
            <person name="Kuo A."/>
            <person name="Liang C."/>
            <person name="Lipzen A."/>
            <person name="Lutzoni F."/>
            <person name="Magnuson J."/>
            <person name="Mondo S."/>
            <person name="Nolan M."/>
            <person name="Ohm R."/>
            <person name="Pangilinan J."/>
            <person name="Park H.-J."/>
            <person name="Ramirez L."/>
            <person name="Alfaro M."/>
            <person name="Sun H."/>
            <person name="Tritt A."/>
            <person name="Yoshinaga Y."/>
            <person name="Zwiers L.-H."/>
            <person name="Turgeon B."/>
            <person name="Goodwin S."/>
            <person name="Spatafora J."/>
            <person name="Crous P."/>
            <person name="Grigoriev I."/>
        </authorList>
    </citation>
    <scope>NUCLEOTIDE SEQUENCE</scope>
    <source>
        <strain evidence="5">CBS 690.94</strain>
    </source>
</reference>
<comment type="caution">
    <text evidence="5">The sequence shown here is derived from an EMBL/GenBank/DDBJ whole genome shotgun (WGS) entry which is preliminary data.</text>
</comment>
<dbReference type="InterPro" id="IPR002347">
    <property type="entry name" value="SDR_fam"/>
</dbReference>
<sequence length="257" mass="27369">MAESKEMVIILTGASRGIGLAAAHYLLGQSHKLVLVSRTASSLTQLRDQYGADNVEVVAGDLSDFNISTKAVEVANERFGRVDGLIVNHGSLDPVKKIADSSPEEWSKAFDTNVFSAIALIQAALPSLRKTQGRIILTSSGAAVGAYQGWGAYGAGKAVLNHFALTLAVEEPDVTTISIRPGVVDTEMQREIRELHNKAMSEKDAAKFAGLKTDGGLLKPEQPGHVIAKLAVDGDKHLSGKFMSWNDEALGKFQDSA</sequence>
<proteinExistence type="inferred from homology"/>
<protein>
    <submittedName>
        <fullName evidence="5">NAD(P)-binding protein</fullName>
    </submittedName>
</protein>
<evidence type="ECO:0000313" key="5">
    <source>
        <dbReference type="EMBL" id="KAF2444867.1"/>
    </source>
</evidence>
<dbReference type="PRINTS" id="PR00081">
    <property type="entry name" value="GDHRDH"/>
</dbReference>
<organism evidence="5 6">
    <name type="scientific">Karstenula rhodostoma CBS 690.94</name>
    <dbReference type="NCBI Taxonomy" id="1392251"/>
    <lineage>
        <taxon>Eukaryota</taxon>
        <taxon>Fungi</taxon>
        <taxon>Dikarya</taxon>
        <taxon>Ascomycota</taxon>
        <taxon>Pezizomycotina</taxon>
        <taxon>Dothideomycetes</taxon>
        <taxon>Pleosporomycetidae</taxon>
        <taxon>Pleosporales</taxon>
        <taxon>Massarineae</taxon>
        <taxon>Didymosphaeriaceae</taxon>
        <taxon>Karstenula</taxon>
    </lineage>
</organism>
<dbReference type="Gene3D" id="3.40.50.720">
    <property type="entry name" value="NAD(P)-binding Rossmann-like Domain"/>
    <property type="match status" value="1"/>
</dbReference>
<gene>
    <name evidence="5" type="ORF">P171DRAFT_431659</name>
</gene>
<evidence type="ECO:0000256" key="3">
    <source>
        <dbReference type="ARBA" id="ARBA00023002"/>
    </source>
</evidence>
<dbReference type="PANTHER" id="PTHR43008">
    <property type="entry name" value="BENZIL REDUCTASE"/>
    <property type="match status" value="1"/>
</dbReference>
<evidence type="ECO:0000256" key="2">
    <source>
        <dbReference type="ARBA" id="ARBA00022857"/>
    </source>
</evidence>
<evidence type="ECO:0000313" key="6">
    <source>
        <dbReference type="Proteomes" id="UP000799764"/>
    </source>
</evidence>
<dbReference type="InterPro" id="IPR057326">
    <property type="entry name" value="KR_dom"/>
</dbReference>
<comment type="similarity">
    <text evidence="1">Belongs to the short-chain dehydrogenases/reductases (SDR) family.</text>
</comment>